<reference evidence="4" key="1">
    <citation type="journal article" date="2019" name="Nat. Commun.">
        <title>The genome of broomcorn millet.</title>
        <authorList>
            <person name="Zou C."/>
            <person name="Miki D."/>
            <person name="Li D."/>
            <person name="Tang Q."/>
            <person name="Xiao L."/>
            <person name="Rajput S."/>
            <person name="Deng P."/>
            <person name="Jia W."/>
            <person name="Huang R."/>
            <person name="Zhang M."/>
            <person name="Sun Y."/>
            <person name="Hu J."/>
            <person name="Fu X."/>
            <person name="Schnable P.S."/>
            <person name="Li F."/>
            <person name="Zhang H."/>
            <person name="Feng B."/>
            <person name="Zhu X."/>
            <person name="Liu R."/>
            <person name="Schnable J.C."/>
            <person name="Zhu J.-K."/>
            <person name="Zhang H."/>
        </authorList>
    </citation>
    <scope>NUCLEOTIDE SEQUENCE [LARGE SCALE GENOMIC DNA]</scope>
</reference>
<evidence type="ECO:0000259" key="2">
    <source>
        <dbReference type="PROSITE" id="PS00028"/>
    </source>
</evidence>
<feature type="compositionally biased region" description="Polar residues" evidence="1">
    <location>
        <begin position="405"/>
        <end position="419"/>
    </location>
</feature>
<dbReference type="Gene3D" id="3.30.200.20">
    <property type="entry name" value="Phosphorylase Kinase, domain 1"/>
    <property type="match status" value="1"/>
</dbReference>
<protein>
    <recommendedName>
        <fullName evidence="2">C2H2-type domain-containing protein</fullName>
    </recommendedName>
</protein>
<sequence>MAGTGDGESSLLRCLDYPCTRHLRLRRLLAYHRRYTHEEDEKEDAFDELIFEVKDLVKLVKTGKWRVAASYIIGFVPSDSMSDEATLLLLFLQNLMSLNDFAEGVTIMACLLSDWFLSIYKEPMLAEYPCFATLAVDVLFLRSDHARDFLNCQLFRNKAAEMIEEMVYRTPELKDSLHFPRGPHNLCHVVPIRSTSFHRRRHVKTVCRKHSTDYAQFYLQMKRRFPNSTQVAGPEFSGSARIRGERQMVLLEKALQAGGRPVPEQGHTPECSPSEVYRGRLRDGQEVAVKRLKPRRRDAKDAFGTELAILAPLRHDHIVGLGRCAEAGERVVVAHFGQQEHACMSAGLAQCLIASISDYLVESLVYAWLETGVTNDLVVHIAFPCIQAGPTACSTSKGWAINCQPKENNTTGPQHAKVQSTREMRTDKGADKPRHTKPCAVCPRTDKPKLPDAAR</sequence>
<dbReference type="EMBL" id="PQIB02000013">
    <property type="protein sequence ID" value="RLM75512.1"/>
    <property type="molecule type" value="Genomic_DNA"/>
</dbReference>
<feature type="compositionally biased region" description="Basic and acidic residues" evidence="1">
    <location>
        <begin position="420"/>
        <end position="433"/>
    </location>
</feature>
<dbReference type="InterPro" id="IPR011009">
    <property type="entry name" value="Kinase-like_dom_sf"/>
</dbReference>
<evidence type="ECO:0000256" key="1">
    <source>
        <dbReference type="SAM" id="MobiDB-lite"/>
    </source>
</evidence>
<name>A0A3L6QA74_PANMI</name>
<dbReference type="SUPFAM" id="SSF56112">
    <property type="entry name" value="Protein kinase-like (PK-like)"/>
    <property type="match status" value="1"/>
</dbReference>
<feature type="domain" description="C2H2-type" evidence="2">
    <location>
        <begin position="14"/>
        <end position="37"/>
    </location>
</feature>
<dbReference type="PANTHER" id="PTHR36478:SF23">
    <property type="match status" value="1"/>
</dbReference>
<proteinExistence type="predicted"/>
<dbReference type="PROSITE" id="PS00028">
    <property type="entry name" value="ZINC_FINGER_C2H2_1"/>
    <property type="match status" value="1"/>
</dbReference>
<dbReference type="OrthoDB" id="682809at2759"/>
<comment type="caution">
    <text evidence="3">The sequence shown here is derived from an EMBL/GenBank/DDBJ whole genome shotgun (WGS) entry which is preliminary data.</text>
</comment>
<feature type="region of interest" description="Disordered" evidence="1">
    <location>
        <begin position="405"/>
        <end position="455"/>
    </location>
</feature>
<dbReference type="Proteomes" id="UP000275267">
    <property type="component" value="Unassembled WGS sequence"/>
</dbReference>
<dbReference type="STRING" id="4540.A0A3L6QA74"/>
<keyword evidence="4" id="KW-1185">Reference proteome</keyword>
<dbReference type="AlphaFoldDB" id="A0A3L6QA74"/>
<evidence type="ECO:0000313" key="4">
    <source>
        <dbReference type="Proteomes" id="UP000275267"/>
    </source>
</evidence>
<organism evidence="3 4">
    <name type="scientific">Panicum miliaceum</name>
    <name type="common">Proso millet</name>
    <name type="synonym">Broomcorn millet</name>
    <dbReference type="NCBI Taxonomy" id="4540"/>
    <lineage>
        <taxon>Eukaryota</taxon>
        <taxon>Viridiplantae</taxon>
        <taxon>Streptophyta</taxon>
        <taxon>Embryophyta</taxon>
        <taxon>Tracheophyta</taxon>
        <taxon>Spermatophyta</taxon>
        <taxon>Magnoliopsida</taxon>
        <taxon>Liliopsida</taxon>
        <taxon>Poales</taxon>
        <taxon>Poaceae</taxon>
        <taxon>PACMAD clade</taxon>
        <taxon>Panicoideae</taxon>
        <taxon>Panicodae</taxon>
        <taxon>Paniceae</taxon>
        <taxon>Panicinae</taxon>
        <taxon>Panicum</taxon>
        <taxon>Panicum sect. Panicum</taxon>
    </lineage>
</organism>
<accession>A0A3L6QA74</accession>
<evidence type="ECO:0000313" key="3">
    <source>
        <dbReference type="EMBL" id="RLM75512.1"/>
    </source>
</evidence>
<dbReference type="PANTHER" id="PTHR36478">
    <property type="entry name" value="OS04G0614237 PROTEIN-RELATED"/>
    <property type="match status" value="1"/>
</dbReference>
<feature type="compositionally biased region" description="Basic and acidic residues" evidence="1">
    <location>
        <begin position="444"/>
        <end position="455"/>
    </location>
</feature>
<dbReference type="InterPro" id="IPR013087">
    <property type="entry name" value="Znf_C2H2_type"/>
</dbReference>
<gene>
    <name evidence="3" type="ORF">C2845_PM15G21120</name>
</gene>